<reference evidence="2" key="1">
    <citation type="submission" date="2021-02" db="EMBL/GenBank/DDBJ databases">
        <authorList>
            <person name="Nowell W R."/>
        </authorList>
    </citation>
    <scope>NUCLEOTIDE SEQUENCE</scope>
</reference>
<evidence type="ECO:0000313" key="2">
    <source>
        <dbReference type="EMBL" id="CAF0832563.1"/>
    </source>
</evidence>
<evidence type="ECO:0000313" key="6">
    <source>
        <dbReference type="Proteomes" id="UP000663829"/>
    </source>
</evidence>
<dbReference type="EMBL" id="CAJOBC010000730">
    <property type="protein sequence ID" value="CAF3619635.1"/>
    <property type="molecule type" value="Genomic_DNA"/>
</dbReference>
<comment type="caution">
    <text evidence="2">The sequence shown here is derived from an EMBL/GenBank/DDBJ whole genome shotgun (WGS) entry which is preliminary data.</text>
</comment>
<dbReference type="AlphaFoldDB" id="A0A813UQT1"/>
<dbReference type="OrthoDB" id="10017416at2759"/>
<evidence type="ECO:0000313" key="4">
    <source>
        <dbReference type="EMBL" id="CAF3619635.1"/>
    </source>
</evidence>
<sequence>MNKLSFQDSLVTSTSSNDDVSSAIQTKDFIALSIGVISVLLVILVVVICKWSEWSCLKKRNNTHHLILPPASSTTATSTPRHNQESDILRRSFHSVQNHNYRSPPTFRLDSIIPPQIPMKMTTLNVQPHVVPRISISPQISGSSLTTQQYSPYK</sequence>
<keyword evidence="6" id="KW-1185">Reference proteome</keyword>
<dbReference type="EMBL" id="CAJNOQ010000730">
    <property type="protein sequence ID" value="CAF0832563.1"/>
    <property type="molecule type" value="Genomic_DNA"/>
</dbReference>
<keyword evidence="1" id="KW-1133">Transmembrane helix</keyword>
<dbReference type="Proteomes" id="UP000681722">
    <property type="component" value="Unassembled WGS sequence"/>
</dbReference>
<feature type="transmembrane region" description="Helical" evidence="1">
    <location>
        <begin position="29"/>
        <end position="51"/>
    </location>
</feature>
<keyword evidence="1" id="KW-0472">Membrane</keyword>
<dbReference type="Proteomes" id="UP000663829">
    <property type="component" value="Unassembled WGS sequence"/>
</dbReference>
<organism evidence="2 6">
    <name type="scientific">Didymodactylos carnosus</name>
    <dbReference type="NCBI Taxonomy" id="1234261"/>
    <lineage>
        <taxon>Eukaryota</taxon>
        <taxon>Metazoa</taxon>
        <taxon>Spiralia</taxon>
        <taxon>Gnathifera</taxon>
        <taxon>Rotifera</taxon>
        <taxon>Eurotatoria</taxon>
        <taxon>Bdelloidea</taxon>
        <taxon>Philodinida</taxon>
        <taxon>Philodinidae</taxon>
        <taxon>Didymodactylos</taxon>
    </lineage>
</organism>
<dbReference type="EMBL" id="CAJOBA010009418">
    <property type="protein sequence ID" value="CAF3850806.1"/>
    <property type="molecule type" value="Genomic_DNA"/>
</dbReference>
<accession>A0A813UQT1</accession>
<dbReference type="EMBL" id="CAJNOK010009401">
    <property type="protein sequence ID" value="CAF1089070.1"/>
    <property type="molecule type" value="Genomic_DNA"/>
</dbReference>
<dbReference type="Proteomes" id="UP000677228">
    <property type="component" value="Unassembled WGS sequence"/>
</dbReference>
<gene>
    <name evidence="2" type="ORF">GPM918_LOCUS5133</name>
    <name evidence="3" type="ORF">OVA965_LOCUS18724</name>
    <name evidence="4" type="ORF">SRO942_LOCUS5133</name>
    <name evidence="5" type="ORF">TMI583_LOCUS18736</name>
</gene>
<keyword evidence="1" id="KW-0812">Transmembrane</keyword>
<name>A0A813UQT1_9BILA</name>
<evidence type="ECO:0000256" key="1">
    <source>
        <dbReference type="SAM" id="Phobius"/>
    </source>
</evidence>
<dbReference type="Proteomes" id="UP000682733">
    <property type="component" value="Unassembled WGS sequence"/>
</dbReference>
<proteinExistence type="predicted"/>
<evidence type="ECO:0000313" key="3">
    <source>
        <dbReference type="EMBL" id="CAF1089070.1"/>
    </source>
</evidence>
<evidence type="ECO:0000313" key="5">
    <source>
        <dbReference type="EMBL" id="CAF3850806.1"/>
    </source>
</evidence>
<protein>
    <submittedName>
        <fullName evidence="2">Uncharacterized protein</fullName>
    </submittedName>
</protein>